<organism evidence="4 5">
    <name type="scientific">Apiosordaria backusii</name>
    <dbReference type="NCBI Taxonomy" id="314023"/>
    <lineage>
        <taxon>Eukaryota</taxon>
        <taxon>Fungi</taxon>
        <taxon>Dikarya</taxon>
        <taxon>Ascomycota</taxon>
        <taxon>Pezizomycotina</taxon>
        <taxon>Sordariomycetes</taxon>
        <taxon>Sordariomycetidae</taxon>
        <taxon>Sordariales</taxon>
        <taxon>Lasiosphaeriaceae</taxon>
        <taxon>Apiosordaria</taxon>
    </lineage>
</organism>
<gene>
    <name evidence="4" type="ORF">B0T21DRAFT_410834</name>
</gene>
<sequence length="1134" mass="129417">MDPASAIGVASSVITFVEVIYKFVSLVYSLGKDGSNTAYDEAEVVWKRMQQSSLEILQGGPDQPNSTTTLSAVDASISDLANECYKISLKIGVKTSRLQPKSRRRRDVFTAAVKDLLSGDEIKQLQRRLDSCCGQLHLYLSIRNRQTLGREIHDEIDRVLIRIQTASEDLAQTAQKYRELSNQRNILSALQFDILDRRFQEVATAADNTYAWIYDGSDHNDSDQDDGENENDNPKNEDKVDNDNGDQDKAEQYHDDSVKDKDRQKRESVHPFKEWLRTGSGIFHVSGKPGAGKSTLMKYLCENQMTQSILQEWAGFGNDLVFGRFFFWREGSALQKSFSGLRRALLYNVLQQCPEVIHNIFPQHWDLSQYQPGIQPPEVMIGDKEISDGLKELLCNVSIYNRRRLIIFIDGLDEFEDDLYSYHNLLNDMLDWVDKSHGCLKLCVSSREFPIFMKRLSVKQRIRLHELNAADILKVIRQGLDGNAEFHALKRRYPDECQLLIEELAKKSEGVFLWVVLTLKTVAESLECHDSLTSIRKKVDLLPQKLQDLFGSILKSIPESQLKDSYCTLSYALIATGITAKRNQSGDIANVDCSLFQLSFLDEYMSGSNELTRCSGNMCEEEIEERIMKAGTQMLARSRNLLTIMFETREGTPYFYFIHRSIPEFLREFLRSDLVARRHLSDGNGQFDALAAYLHTLRNAIEFSSIRLCDNIVLPTVKATHKHLKSFAQDFTTYFNDIDAIHTAILGKYQHEQAKQESNWEGSRSSVYEVCPLYMASDFEITGYIHWKTGKDPHLLKGPESFCLAASILGGRQLPHHTILAERYLEGSVLRRIYASGDRRKPLKRIALIKDLMDRGLDLNYRVSNAETTMWGVVLSSLIQNAHTLMWKLVRFGLEFGLPAPFWECRDVMEDLHLFVGEDRYEIPIRGITLHNRLPRGNCLVRLDGNLVNPRTFLTCDRDNCECPKIEDSDSEDTDSEDSGSEDSSSEDASGSVRTKCWHPYKEDREAILRILDERDAESKLDHRPKDEDIETSDSRHVNQDPPQTTSAISWPWWAPTTSHRISLTSFLIQLRTTAWLSNSALPWVLVALLLLSKLRSSAKGTANIISGFSPLRLWLSLARLLDMRRFRSKVSKG</sequence>
<feature type="compositionally biased region" description="Basic and acidic residues" evidence="2">
    <location>
        <begin position="1019"/>
        <end position="1039"/>
    </location>
</feature>
<feature type="domain" description="Nephrocystin 3-like N-terminal" evidence="3">
    <location>
        <begin position="272"/>
        <end position="447"/>
    </location>
</feature>
<feature type="compositionally biased region" description="Basic and acidic residues" evidence="2">
    <location>
        <begin position="232"/>
        <end position="270"/>
    </location>
</feature>
<feature type="region of interest" description="Disordered" evidence="2">
    <location>
        <begin position="1019"/>
        <end position="1050"/>
    </location>
</feature>
<proteinExistence type="predicted"/>
<dbReference type="Pfam" id="PF24883">
    <property type="entry name" value="NPHP3_N"/>
    <property type="match status" value="1"/>
</dbReference>
<evidence type="ECO:0000256" key="2">
    <source>
        <dbReference type="SAM" id="MobiDB-lite"/>
    </source>
</evidence>
<dbReference type="PANTHER" id="PTHR10039">
    <property type="entry name" value="AMELOGENIN"/>
    <property type="match status" value="1"/>
</dbReference>
<dbReference type="InterPro" id="IPR056884">
    <property type="entry name" value="NPHP3-like_N"/>
</dbReference>
<dbReference type="SUPFAM" id="SSF52540">
    <property type="entry name" value="P-loop containing nucleoside triphosphate hydrolases"/>
    <property type="match status" value="1"/>
</dbReference>
<evidence type="ECO:0000313" key="4">
    <source>
        <dbReference type="EMBL" id="KAK0737381.1"/>
    </source>
</evidence>
<dbReference type="AlphaFoldDB" id="A0AA40BNG4"/>
<dbReference type="Proteomes" id="UP001172159">
    <property type="component" value="Unassembled WGS sequence"/>
</dbReference>
<dbReference type="Gene3D" id="3.40.50.300">
    <property type="entry name" value="P-loop containing nucleotide triphosphate hydrolases"/>
    <property type="match status" value="1"/>
</dbReference>
<accession>A0AA40BNG4</accession>
<feature type="compositionally biased region" description="Acidic residues" evidence="2">
    <location>
        <begin position="969"/>
        <end position="986"/>
    </location>
</feature>
<name>A0AA40BNG4_9PEZI</name>
<dbReference type="InterPro" id="IPR027417">
    <property type="entry name" value="P-loop_NTPase"/>
</dbReference>
<evidence type="ECO:0000256" key="1">
    <source>
        <dbReference type="ARBA" id="ARBA00022737"/>
    </source>
</evidence>
<dbReference type="EMBL" id="JAUKTV010000005">
    <property type="protein sequence ID" value="KAK0737381.1"/>
    <property type="molecule type" value="Genomic_DNA"/>
</dbReference>
<feature type="region of interest" description="Disordered" evidence="2">
    <location>
        <begin position="216"/>
        <end position="270"/>
    </location>
</feature>
<reference evidence="4" key="1">
    <citation type="submission" date="2023-06" db="EMBL/GenBank/DDBJ databases">
        <title>Genome-scale phylogeny and comparative genomics of the fungal order Sordariales.</title>
        <authorList>
            <consortium name="Lawrence Berkeley National Laboratory"/>
            <person name="Hensen N."/>
            <person name="Bonometti L."/>
            <person name="Westerberg I."/>
            <person name="Brannstrom I.O."/>
            <person name="Guillou S."/>
            <person name="Cros-Aarteil S."/>
            <person name="Calhoun S."/>
            <person name="Haridas S."/>
            <person name="Kuo A."/>
            <person name="Mondo S."/>
            <person name="Pangilinan J."/>
            <person name="Riley R."/>
            <person name="Labutti K."/>
            <person name="Andreopoulos B."/>
            <person name="Lipzen A."/>
            <person name="Chen C."/>
            <person name="Yanf M."/>
            <person name="Daum C."/>
            <person name="Ng V."/>
            <person name="Clum A."/>
            <person name="Steindorff A."/>
            <person name="Ohm R."/>
            <person name="Martin F."/>
            <person name="Silar P."/>
            <person name="Natvig D."/>
            <person name="Lalanne C."/>
            <person name="Gautier V."/>
            <person name="Ament-Velasquez S.L."/>
            <person name="Kruys A."/>
            <person name="Hutchinson M.I."/>
            <person name="Powell A.J."/>
            <person name="Barry K."/>
            <person name="Miller A.N."/>
            <person name="Grigoriev I.V."/>
            <person name="Debuchy R."/>
            <person name="Gladieux P."/>
            <person name="Thoren M.H."/>
            <person name="Johannesson H."/>
        </authorList>
    </citation>
    <scope>NUCLEOTIDE SEQUENCE</scope>
    <source>
        <strain evidence="4">CBS 540.89</strain>
    </source>
</reference>
<evidence type="ECO:0000313" key="5">
    <source>
        <dbReference type="Proteomes" id="UP001172159"/>
    </source>
</evidence>
<comment type="caution">
    <text evidence="4">The sequence shown here is derived from an EMBL/GenBank/DDBJ whole genome shotgun (WGS) entry which is preliminary data.</text>
</comment>
<feature type="region of interest" description="Disordered" evidence="2">
    <location>
        <begin position="965"/>
        <end position="994"/>
    </location>
</feature>
<keyword evidence="1" id="KW-0677">Repeat</keyword>
<protein>
    <recommendedName>
        <fullName evidence="3">Nephrocystin 3-like N-terminal domain-containing protein</fullName>
    </recommendedName>
</protein>
<dbReference type="PANTHER" id="PTHR10039:SF5">
    <property type="entry name" value="NACHT DOMAIN-CONTAINING PROTEIN"/>
    <property type="match status" value="1"/>
</dbReference>
<keyword evidence="5" id="KW-1185">Reference proteome</keyword>
<evidence type="ECO:0000259" key="3">
    <source>
        <dbReference type="Pfam" id="PF24883"/>
    </source>
</evidence>